<dbReference type="OrthoDB" id="5120633at2"/>
<comment type="caution">
    <text evidence="1">The sequence shown here is derived from an EMBL/GenBank/DDBJ whole genome shotgun (WGS) entry which is preliminary data.</text>
</comment>
<reference evidence="1 2" key="1">
    <citation type="submission" date="2019-03" db="EMBL/GenBank/DDBJ databases">
        <title>Genomics of glacier-inhabiting Cryobacterium strains.</title>
        <authorList>
            <person name="Liu Q."/>
            <person name="Xin Y.-H."/>
        </authorList>
    </citation>
    <scope>NUCLEOTIDE SEQUENCE [LARGE SCALE GENOMIC DNA]</scope>
    <source>
        <strain evidence="1 2">Hh14</strain>
    </source>
</reference>
<dbReference type="EMBL" id="SOHE01000072">
    <property type="protein sequence ID" value="TFD46564.1"/>
    <property type="molecule type" value="Genomic_DNA"/>
</dbReference>
<keyword evidence="2" id="KW-1185">Reference proteome</keyword>
<protein>
    <submittedName>
        <fullName evidence="1">Uncharacterized protein</fullName>
    </submittedName>
</protein>
<gene>
    <name evidence="1" type="ORF">E3T55_17020</name>
</gene>
<organism evidence="1 2">
    <name type="scientific">Cryobacterium frigoriphilum</name>
    <dbReference type="NCBI Taxonomy" id="1259150"/>
    <lineage>
        <taxon>Bacteria</taxon>
        <taxon>Bacillati</taxon>
        <taxon>Actinomycetota</taxon>
        <taxon>Actinomycetes</taxon>
        <taxon>Micrococcales</taxon>
        <taxon>Microbacteriaceae</taxon>
        <taxon>Cryobacterium</taxon>
    </lineage>
</organism>
<proteinExistence type="predicted"/>
<evidence type="ECO:0000313" key="1">
    <source>
        <dbReference type="EMBL" id="TFD46564.1"/>
    </source>
</evidence>
<dbReference type="AlphaFoldDB" id="A0A4R8ZUY1"/>
<dbReference type="Proteomes" id="UP000297447">
    <property type="component" value="Unassembled WGS sequence"/>
</dbReference>
<evidence type="ECO:0000313" key="2">
    <source>
        <dbReference type="Proteomes" id="UP000297447"/>
    </source>
</evidence>
<sequence length="72" mass="8175">MKTNLGLTELSPTEWRVVDALRPYDDASRVLGFIQRVGEAYEVTSLIHLRERSYYSSFERAAASLDPRSVLA</sequence>
<name>A0A4R8ZUY1_9MICO</name>
<dbReference type="RefSeq" id="WP_134520740.1">
    <property type="nucleotide sequence ID" value="NZ_SOHE01000072.1"/>
</dbReference>
<accession>A0A4R8ZUY1</accession>